<proteinExistence type="predicted"/>
<dbReference type="EMBL" id="BA000036">
    <property type="protein sequence ID" value="BAB97898.1"/>
    <property type="molecule type" value="Genomic_DNA"/>
</dbReference>
<evidence type="ECO:0000313" key="1">
    <source>
        <dbReference type="EMBL" id="BAB97898.1"/>
    </source>
</evidence>
<dbReference type="Proteomes" id="UP000000582">
    <property type="component" value="Chromosome"/>
</dbReference>
<gene>
    <name evidence="1" type="ordered locus">Cgl0506</name>
</gene>
<accession>Q8NT10</accession>
<dbReference type="KEGG" id="cgl:Cgl0506"/>
<reference evidence="2" key="1">
    <citation type="journal article" date="2003" name="Appl. Microbiol. Biotechnol.">
        <title>The Corynebacterium glutamicum genome: features and impacts on biotechnological processes.</title>
        <authorList>
            <person name="Ikeda M."/>
            <person name="Nakagawa S."/>
        </authorList>
    </citation>
    <scope>NUCLEOTIDE SEQUENCE [LARGE SCALE GENOMIC DNA]</scope>
    <source>
        <strain evidence="2">ATCC 13032 / DSM 20300 / BCRC 11384 / JCM 1318 / LMG 3730 / NCIMB 10025</strain>
    </source>
</reference>
<evidence type="ECO:0000313" key="2">
    <source>
        <dbReference type="Proteomes" id="UP000000582"/>
    </source>
</evidence>
<dbReference type="HOGENOM" id="CLU_105341_0_0_11"/>
<protein>
    <submittedName>
        <fullName evidence="1">Uncharacterized protein</fullName>
    </submittedName>
</protein>
<keyword evidence="2" id="KW-1185">Reference proteome</keyword>
<name>Q8NT10_CORGL</name>
<dbReference type="BioCyc" id="CORYNE:G18NG-10067-MONOMER"/>
<dbReference type="AlphaFoldDB" id="Q8NT10"/>
<organism evidence="1 2">
    <name type="scientific">Corynebacterium glutamicum (strain ATCC 13032 / DSM 20300 / JCM 1318 / BCRC 11384 / CCUG 27702 / LMG 3730 / NBRC 12168 / NCIMB 10025 / NRRL B-2784 / 534)</name>
    <dbReference type="NCBI Taxonomy" id="196627"/>
    <lineage>
        <taxon>Bacteria</taxon>
        <taxon>Bacillati</taxon>
        <taxon>Actinomycetota</taxon>
        <taxon>Actinomycetes</taxon>
        <taxon>Mycobacteriales</taxon>
        <taxon>Corynebacteriaceae</taxon>
        <taxon>Corynebacterium</taxon>
    </lineage>
</organism>
<dbReference type="AntiFam" id="ANF00089">
    <property type="entry name" value="Shadow ORF (opposite rplC)"/>
</dbReference>
<sequence>MCTALHCGLNGNDATTVTRDCALDKDDVGIGVNLLNLEVLGGDAVITHAASHTLALEDATWGSSCTNATYAAVCSLVTVAGTLASEAMALHSAGVALTLGGTGDVNELDVVEDFNGNVLSNLVTGDIVHTNLGDVAAGGNACFLEVTSQWLVHLAWVDFAVGDLDGVVAIGLNGANLGNYAWTRFNDGNRNNAVLLVEDLSHAELGAQNALDLVFTHYLFSAAKNSVDH</sequence>